<dbReference type="EMBL" id="LR798387">
    <property type="protein sequence ID" value="CAB5228408.1"/>
    <property type="molecule type" value="Genomic_DNA"/>
</dbReference>
<dbReference type="EMBL" id="LR796542">
    <property type="protein sequence ID" value="CAB4150285.1"/>
    <property type="molecule type" value="Genomic_DNA"/>
</dbReference>
<accession>A0A6J5MSZ8</accession>
<dbReference type="EMBL" id="LR797396">
    <property type="protein sequence ID" value="CAB4213535.1"/>
    <property type="molecule type" value="Genomic_DNA"/>
</dbReference>
<dbReference type="Pfam" id="PF05521">
    <property type="entry name" value="Phage_HCP"/>
    <property type="match status" value="1"/>
</dbReference>
<name>A0A6J5MSZ8_9CAUD</name>
<evidence type="ECO:0000313" key="4">
    <source>
        <dbReference type="EMBL" id="CAB4213535.1"/>
    </source>
</evidence>
<protein>
    <submittedName>
        <fullName evidence="1">Bacteriophage SPP1, head-tail adaptor</fullName>
    </submittedName>
</protein>
<dbReference type="InterPro" id="IPR038666">
    <property type="entry name" value="SSP1_head-tail_sf"/>
</dbReference>
<reference evidence="1" key="1">
    <citation type="submission" date="2020-04" db="EMBL/GenBank/DDBJ databases">
        <authorList>
            <person name="Chiriac C."/>
            <person name="Salcher M."/>
            <person name="Ghai R."/>
            <person name="Kavagutti S V."/>
        </authorList>
    </citation>
    <scope>NUCLEOTIDE SEQUENCE</scope>
</reference>
<dbReference type="InterPro" id="IPR008767">
    <property type="entry name" value="Phage_SPP1_head-tail_adaptor"/>
</dbReference>
<evidence type="ECO:0000313" key="3">
    <source>
        <dbReference type="EMBL" id="CAB4200306.1"/>
    </source>
</evidence>
<sequence length="126" mass="14236">MMTPMLNKILGDSVLRAIAGSNATIYRHTVTTDGRGGQTETWRPISTFTARFRNNTDSEKMIGDSLQTISTWTMLCDRNADVMVHDRVRTDAIPGYYWEVSGTDFGQTNLIIQHVDMVQYGDGEWL</sequence>
<organism evidence="1">
    <name type="scientific">uncultured Caudovirales phage</name>
    <dbReference type="NCBI Taxonomy" id="2100421"/>
    <lineage>
        <taxon>Viruses</taxon>
        <taxon>Duplodnaviria</taxon>
        <taxon>Heunggongvirae</taxon>
        <taxon>Uroviricota</taxon>
        <taxon>Caudoviricetes</taxon>
        <taxon>Peduoviridae</taxon>
        <taxon>Maltschvirus</taxon>
        <taxon>Maltschvirus maltsch</taxon>
    </lineage>
</organism>
<evidence type="ECO:0000313" key="1">
    <source>
        <dbReference type="EMBL" id="CAB4150285.1"/>
    </source>
</evidence>
<dbReference type="EMBL" id="LR797290">
    <property type="protein sequence ID" value="CAB4200306.1"/>
    <property type="molecule type" value="Genomic_DNA"/>
</dbReference>
<evidence type="ECO:0000313" key="2">
    <source>
        <dbReference type="EMBL" id="CAB4183205.1"/>
    </source>
</evidence>
<dbReference type="EMBL" id="LR797473">
    <property type="protein sequence ID" value="CAB4218368.1"/>
    <property type="molecule type" value="Genomic_DNA"/>
</dbReference>
<dbReference type="EMBL" id="LR797031">
    <property type="protein sequence ID" value="CAB4183205.1"/>
    <property type="molecule type" value="Genomic_DNA"/>
</dbReference>
<proteinExistence type="predicted"/>
<gene>
    <name evidence="2" type="ORF">UFOVP1093_39</name>
    <name evidence="3" type="ORF">UFOVP1340_38</name>
    <name evidence="4" type="ORF">UFOVP1448_40</name>
    <name evidence="6" type="ORF">UFOVP1538_50</name>
    <name evidence="5" type="ORF">UFOVP1600_11</name>
    <name evidence="1" type="ORF">UFOVP569_12</name>
</gene>
<dbReference type="Gene3D" id="2.40.10.270">
    <property type="entry name" value="Bacteriophage SPP1 head-tail adaptor protein"/>
    <property type="match status" value="1"/>
</dbReference>
<evidence type="ECO:0000313" key="5">
    <source>
        <dbReference type="EMBL" id="CAB4218368.1"/>
    </source>
</evidence>
<evidence type="ECO:0000313" key="6">
    <source>
        <dbReference type="EMBL" id="CAB5228408.1"/>
    </source>
</evidence>